<evidence type="ECO:0000256" key="1">
    <source>
        <dbReference type="SAM" id="MobiDB-lite"/>
    </source>
</evidence>
<dbReference type="AlphaFoldDB" id="A0AAD6DNT0"/>
<comment type="caution">
    <text evidence="2">The sequence shown here is derived from an EMBL/GenBank/DDBJ whole genome shotgun (WGS) entry which is preliminary data.</text>
</comment>
<dbReference type="EMBL" id="JAQJAC010000003">
    <property type="protein sequence ID" value="KAJ5589788.1"/>
    <property type="molecule type" value="Genomic_DNA"/>
</dbReference>
<gene>
    <name evidence="2" type="ORF">N7450_003760</name>
</gene>
<keyword evidence="3" id="KW-1185">Reference proteome</keyword>
<accession>A0AAD6DNT0</accession>
<dbReference type="Proteomes" id="UP001216150">
    <property type="component" value="Unassembled WGS sequence"/>
</dbReference>
<organism evidence="2 3">
    <name type="scientific">Penicillium hetheringtonii</name>
    <dbReference type="NCBI Taxonomy" id="911720"/>
    <lineage>
        <taxon>Eukaryota</taxon>
        <taxon>Fungi</taxon>
        <taxon>Dikarya</taxon>
        <taxon>Ascomycota</taxon>
        <taxon>Pezizomycotina</taxon>
        <taxon>Eurotiomycetes</taxon>
        <taxon>Eurotiomycetidae</taxon>
        <taxon>Eurotiales</taxon>
        <taxon>Aspergillaceae</taxon>
        <taxon>Penicillium</taxon>
    </lineage>
</organism>
<proteinExistence type="predicted"/>
<evidence type="ECO:0000313" key="2">
    <source>
        <dbReference type="EMBL" id="KAJ5589788.1"/>
    </source>
</evidence>
<protein>
    <submittedName>
        <fullName evidence="2">Uncharacterized protein</fullName>
    </submittedName>
</protein>
<name>A0AAD6DNT0_9EURO</name>
<reference evidence="2 3" key="1">
    <citation type="journal article" date="2023" name="IMA Fungus">
        <title>Comparative genomic study of the Penicillium genus elucidates a diverse pangenome and 15 lateral gene transfer events.</title>
        <authorList>
            <person name="Petersen C."/>
            <person name="Sorensen T."/>
            <person name="Nielsen M.R."/>
            <person name="Sondergaard T.E."/>
            <person name="Sorensen J.L."/>
            <person name="Fitzpatrick D.A."/>
            <person name="Frisvad J.C."/>
            <person name="Nielsen K.L."/>
        </authorList>
    </citation>
    <scope>NUCLEOTIDE SEQUENCE [LARGE SCALE GENOMIC DNA]</scope>
    <source>
        <strain evidence="2 3">IBT 29057</strain>
    </source>
</reference>
<sequence length="61" mass="6764">MSNSSRAKPNQIDPEPNAFRLMHVEDQAQQRHGSGKAGNQEDTQDKAAANQSTRRKDEGKT</sequence>
<feature type="region of interest" description="Disordered" evidence="1">
    <location>
        <begin position="1"/>
        <end position="61"/>
    </location>
</feature>
<evidence type="ECO:0000313" key="3">
    <source>
        <dbReference type="Proteomes" id="UP001216150"/>
    </source>
</evidence>